<reference evidence="1" key="1">
    <citation type="submission" date="2022-06" db="EMBL/GenBank/DDBJ databases">
        <title>Uncovering the hologenomic basis of an extraordinary plant invasion.</title>
        <authorList>
            <person name="Bieker V.C."/>
            <person name="Martin M.D."/>
            <person name="Gilbert T."/>
            <person name="Hodgins K."/>
            <person name="Battlay P."/>
            <person name="Petersen B."/>
            <person name="Wilson J."/>
        </authorList>
    </citation>
    <scope>NUCLEOTIDE SEQUENCE</scope>
    <source>
        <strain evidence="1">AA19_3_7</strain>
        <tissue evidence="1">Leaf</tissue>
    </source>
</reference>
<dbReference type="InterPro" id="IPR040299">
    <property type="entry name" value="RF2K-like"/>
</dbReference>
<dbReference type="GO" id="GO:0009658">
    <property type="term" value="P:chloroplast organization"/>
    <property type="evidence" value="ECO:0007669"/>
    <property type="project" value="TreeGrafter"/>
</dbReference>
<accession>A0AAD5DEF4</accession>
<dbReference type="Proteomes" id="UP001206925">
    <property type="component" value="Unassembled WGS sequence"/>
</dbReference>
<organism evidence="1 2">
    <name type="scientific">Ambrosia artemisiifolia</name>
    <name type="common">Common ragweed</name>
    <dbReference type="NCBI Taxonomy" id="4212"/>
    <lineage>
        <taxon>Eukaryota</taxon>
        <taxon>Viridiplantae</taxon>
        <taxon>Streptophyta</taxon>
        <taxon>Embryophyta</taxon>
        <taxon>Tracheophyta</taxon>
        <taxon>Spermatophyta</taxon>
        <taxon>Magnoliopsida</taxon>
        <taxon>eudicotyledons</taxon>
        <taxon>Gunneridae</taxon>
        <taxon>Pentapetalae</taxon>
        <taxon>asterids</taxon>
        <taxon>campanulids</taxon>
        <taxon>Asterales</taxon>
        <taxon>Asteraceae</taxon>
        <taxon>Asteroideae</taxon>
        <taxon>Heliantheae alliance</taxon>
        <taxon>Heliantheae</taxon>
        <taxon>Ambrosia</taxon>
    </lineage>
</organism>
<dbReference type="GO" id="GO:0009507">
    <property type="term" value="C:chloroplast"/>
    <property type="evidence" value="ECO:0007669"/>
    <property type="project" value="TreeGrafter"/>
</dbReference>
<name>A0AAD5DEF4_AMBAR</name>
<comment type="caution">
    <text evidence="1">The sequence shown here is derived from an EMBL/GenBank/DDBJ whole genome shotgun (WGS) entry which is preliminary data.</text>
</comment>
<dbReference type="GO" id="GO:0010027">
    <property type="term" value="P:thylakoid membrane organization"/>
    <property type="evidence" value="ECO:0007669"/>
    <property type="project" value="TreeGrafter"/>
</dbReference>
<keyword evidence="2" id="KW-1185">Reference proteome</keyword>
<dbReference type="PANTHER" id="PTHR34938:SF1">
    <property type="entry name" value="PROTEIN FERTILITY RESTORER RF2, MITOCHONDRIAL"/>
    <property type="match status" value="1"/>
</dbReference>
<evidence type="ECO:0000313" key="1">
    <source>
        <dbReference type="EMBL" id="KAI7758342.1"/>
    </source>
</evidence>
<protein>
    <submittedName>
        <fullName evidence="1">Uncharacterized protein</fullName>
    </submittedName>
</protein>
<evidence type="ECO:0000313" key="2">
    <source>
        <dbReference type="Proteomes" id="UP001206925"/>
    </source>
</evidence>
<sequence>QKSSSLSLFPNPTWTISLFFSGRRRQQHRRKVVDRPKNIPNSIKGTLTLHLRSEVPKVGLCSLPLRLLTTQPTTFGGHVQISPVKSAVFICAAASNARMGAEQTQTVTRQSSTITIAPIQGIHA</sequence>
<dbReference type="PANTHER" id="PTHR34938">
    <property type="entry name" value="PROTEIN FERTILITY RESTORER RF2, MITOCHONDRIAL"/>
    <property type="match status" value="1"/>
</dbReference>
<gene>
    <name evidence="1" type="ORF">M8C21_013703</name>
</gene>
<dbReference type="EMBL" id="JAMZMK010000005">
    <property type="protein sequence ID" value="KAI7758342.1"/>
    <property type="molecule type" value="Genomic_DNA"/>
</dbReference>
<dbReference type="AlphaFoldDB" id="A0AAD5DEF4"/>
<feature type="non-terminal residue" evidence="1">
    <location>
        <position position="1"/>
    </location>
</feature>
<proteinExistence type="predicted"/>